<dbReference type="PANTHER" id="PTHR31225:SF245">
    <property type="entry name" value="(-)-ALPHA-TERPINEOL SYNTHASE-LIKE"/>
    <property type="match status" value="1"/>
</dbReference>
<evidence type="ECO:0000256" key="1">
    <source>
        <dbReference type="ARBA" id="ARBA00001936"/>
    </source>
</evidence>
<protein>
    <submittedName>
        <fullName evidence="9">Uncharacterized protein</fullName>
    </submittedName>
</protein>
<evidence type="ECO:0000256" key="3">
    <source>
        <dbReference type="ARBA" id="ARBA00022723"/>
    </source>
</evidence>
<evidence type="ECO:0000256" key="2">
    <source>
        <dbReference type="ARBA" id="ARBA00001946"/>
    </source>
</evidence>
<feature type="domain" description="Terpene synthase N-terminal" evidence="7">
    <location>
        <begin position="61"/>
        <end position="229"/>
    </location>
</feature>
<dbReference type="Pfam" id="PF01397">
    <property type="entry name" value="Terpene_synth"/>
    <property type="match status" value="1"/>
</dbReference>
<reference evidence="9" key="2">
    <citation type="submission" date="2022-03" db="EMBL/GenBank/DDBJ databases">
        <title>Draft title - Genomic analysis of global carrot germplasm unveils the trajectory of domestication and the origin of high carotenoid orange carrot.</title>
        <authorList>
            <person name="Iorizzo M."/>
            <person name="Ellison S."/>
            <person name="Senalik D."/>
            <person name="Macko-Podgorni A."/>
            <person name="Grzebelus D."/>
            <person name="Bostan H."/>
            <person name="Rolling W."/>
            <person name="Curaba J."/>
            <person name="Simon P."/>
        </authorList>
    </citation>
    <scope>NUCLEOTIDE SEQUENCE</scope>
    <source>
        <tissue evidence="9">Leaf</tissue>
    </source>
</reference>
<dbReference type="EMBL" id="CP093343">
    <property type="protein sequence ID" value="WOG85187.1"/>
    <property type="molecule type" value="Genomic_DNA"/>
</dbReference>
<keyword evidence="3" id="KW-0479">Metal-binding</keyword>
<accession>A0AAF1ALS2</accession>
<evidence type="ECO:0000256" key="6">
    <source>
        <dbReference type="ARBA" id="ARBA00023239"/>
    </source>
</evidence>
<comment type="cofactor">
    <cofactor evidence="2">
        <name>Mg(2+)</name>
        <dbReference type="ChEBI" id="CHEBI:18420"/>
    </cofactor>
</comment>
<dbReference type="SFLD" id="SFLDG01019">
    <property type="entry name" value="Terpene_Cyclase_Like_1_C_Termi"/>
    <property type="match status" value="1"/>
</dbReference>
<dbReference type="FunFam" id="1.10.600.10:FF:000007">
    <property type="entry name" value="Isoprene synthase, chloroplastic"/>
    <property type="match status" value="1"/>
</dbReference>
<name>A0AAF1ALS2_DAUCS</name>
<keyword evidence="4" id="KW-0460">Magnesium</keyword>
<dbReference type="InterPro" id="IPR044814">
    <property type="entry name" value="Terpene_cyclase_plant_C1"/>
</dbReference>
<feature type="domain" description="Terpene synthase metal-binding" evidence="8">
    <location>
        <begin position="290"/>
        <end position="526"/>
    </location>
</feature>
<sequence>MASIIFPVSTLINFQRFTTCKPKAATACKSVITSAAETTKLPVPAEPIVRRSANYKPCLYDNNFLQSMKTEFKGEAVDARASELKEEVRMIFNNVAGPLEQLELIDQLQRVGVDYHYRDEINRALKSIHQNAETWEKDLHATALEFRLLRQHGHYISPEGFNKFTENGSFNKSIHSDVRGLLSLYEASYFSIQGESLMEEAWSFTSKLLKDCLKNINDLNLQMQVRHALELPLQWRIPRFDVKWNIDMYQRSGHVVVPAVLLEFAKLDFNIRQASNQEELKDLSRWWSRLDMGEKLPFARDRLVMSYLWSLAIAGEPHHKYGREVLTKIIELIGVYDDVYDIYGTLDELELFTDVTKRWDVNALNELPDYMKLCFLSLNNLVNDTTYDILKDQNVDVLTNQRKWYNDLFERYIVEARWYYTGYQPTLEEYLRNGFVSIGGPAVMLYAYIGTADPIRKEELEFIEDFPDIVRLACEVFRLSDDYGTTSDEQARGDVPSSVMCYMSDAGVSEEVSREHIMNLIREKWSQINKLRFSEKGNGPLSWRFVDTMLNLVRSGHCLYNAGEDGFSVEDVVAKESLVSLLVEPIPL</sequence>
<evidence type="ECO:0000313" key="10">
    <source>
        <dbReference type="Proteomes" id="UP000077755"/>
    </source>
</evidence>
<comment type="cofactor">
    <cofactor evidence="1">
        <name>Mn(2+)</name>
        <dbReference type="ChEBI" id="CHEBI:29035"/>
    </cofactor>
</comment>
<dbReference type="CDD" id="cd00684">
    <property type="entry name" value="Terpene_cyclase_plant_C1"/>
    <property type="match status" value="1"/>
</dbReference>
<dbReference type="Gene3D" id="1.50.10.130">
    <property type="entry name" value="Terpene synthase, N-terminal domain"/>
    <property type="match status" value="1"/>
</dbReference>
<dbReference type="Pfam" id="PF03936">
    <property type="entry name" value="Terpene_synth_C"/>
    <property type="match status" value="1"/>
</dbReference>
<reference evidence="9" key="1">
    <citation type="journal article" date="2016" name="Nat. Genet.">
        <title>A high-quality carrot genome assembly provides new insights into carotenoid accumulation and asterid genome evolution.</title>
        <authorList>
            <person name="Iorizzo M."/>
            <person name="Ellison S."/>
            <person name="Senalik D."/>
            <person name="Zeng P."/>
            <person name="Satapoomin P."/>
            <person name="Huang J."/>
            <person name="Bowman M."/>
            <person name="Iovene M."/>
            <person name="Sanseverino W."/>
            <person name="Cavagnaro P."/>
            <person name="Yildiz M."/>
            <person name="Macko-Podgorni A."/>
            <person name="Moranska E."/>
            <person name="Grzebelus E."/>
            <person name="Grzebelus D."/>
            <person name="Ashrafi H."/>
            <person name="Zheng Z."/>
            <person name="Cheng S."/>
            <person name="Spooner D."/>
            <person name="Van Deynze A."/>
            <person name="Simon P."/>
        </authorList>
    </citation>
    <scope>NUCLEOTIDE SEQUENCE</scope>
    <source>
        <tissue evidence="9">Leaf</tissue>
    </source>
</reference>
<dbReference type="InterPro" id="IPR008949">
    <property type="entry name" value="Isoprenoid_synthase_dom_sf"/>
</dbReference>
<dbReference type="AlphaFoldDB" id="A0AAF1ALS2"/>
<dbReference type="InterPro" id="IPR001906">
    <property type="entry name" value="Terpene_synth_N"/>
</dbReference>
<dbReference type="InterPro" id="IPR050148">
    <property type="entry name" value="Terpene_synthase-like"/>
</dbReference>
<dbReference type="GO" id="GO:0010333">
    <property type="term" value="F:terpene synthase activity"/>
    <property type="evidence" value="ECO:0007669"/>
    <property type="project" value="InterPro"/>
</dbReference>
<dbReference type="SUPFAM" id="SSF48576">
    <property type="entry name" value="Terpenoid synthases"/>
    <property type="match status" value="1"/>
</dbReference>
<dbReference type="KEGG" id="dcr:108205483"/>
<dbReference type="Gene3D" id="1.10.600.10">
    <property type="entry name" value="Farnesyl Diphosphate Synthase"/>
    <property type="match status" value="1"/>
</dbReference>
<proteinExistence type="predicted"/>
<evidence type="ECO:0000256" key="4">
    <source>
        <dbReference type="ARBA" id="ARBA00022842"/>
    </source>
</evidence>
<dbReference type="InterPro" id="IPR036965">
    <property type="entry name" value="Terpene_synth_N_sf"/>
</dbReference>
<dbReference type="SUPFAM" id="SSF48239">
    <property type="entry name" value="Terpenoid cyclases/Protein prenyltransferases"/>
    <property type="match status" value="1"/>
</dbReference>
<dbReference type="InterPro" id="IPR034741">
    <property type="entry name" value="Terpene_cyclase-like_1_C"/>
</dbReference>
<evidence type="ECO:0000256" key="5">
    <source>
        <dbReference type="ARBA" id="ARBA00023211"/>
    </source>
</evidence>
<dbReference type="FunFam" id="1.50.10.130:FF:000001">
    <property type="entry name" value="Isoprene synthase, chloroplastic"/>
    <property type="match status" value="1"/>
</dbReference>
<dbReference type="PANTHER" id="PTHR31225">
    <property type="entry name" value="OS04G0344100 PROTEIN-RELATED"/>
    <property type="match status" value="1"/>
</dbReference>
<evidence type="ECO:0000259" key="8">
    <source>
        <dbReference type="Pfam" id="PF03936"/>
    </source>
</evidence>
<dbReference type="SFLD" id="SFLDS00005">
    <property type="entry name" value="Isoprenoid_Synthase_Type_I"/>
    <property type="match status" value="1"/>
</dbReference>
<dbReference type="InterPro" id="IPR008930">
    <property type="entry name" value="Terpenoid_cyclase/PrenylTrfase"/>
</dbReference>
<keyword evidence="5" id="KW-0464">Manganese</keyword>
<keyword evidence="6" id="KW-0456">Lyase</keyword>
<keyword evidence="10" id="KW-1185">Reference proteome</keyword>
<dbReference type="InterPro" id="IPR005630">
    <property type="entry name" value="Terpene_synthase_metal-bd"/>
</dbReference>
<organism evidence="9 10">
    <name type="scientific">Daucus carota subsp. sativus</name>
    <name type="common">Carrot</name>
    <dbReference type="NCBI Taxonomy" id="79200"/>
    <lineage>
        <taxon>Eukaryota</taxon>
        <taxon>Viridiplantae</taxon>
        <taxon>Streptophyta</taxon>
        <taxon>Embryophyta</taxon>
        <taxon>Tracheophyta</taxon>
        <taxon>Spermatophyta</taxon>
        <taxon>Magnoliopsida</taxon>
        <taxon>eudicotyledons</taxon>
        <taxon>Gunneridae</taxon>
        <taxon>Pentapetalae</taxon>
        <taxon>asterids</taxon>
        <taxon>campanulids</taxon>
        <taxon>Apiales</taxon>
        <taxon>Apiaceae</taxon>
        <taxon>Apioideae</taxon>
        <taxon>Scandiceae</taxon>
        <taxon>Daucinae</taxon>
        <taxon>Daucus</taxon>
        <taxon>Daucus sect. Daucus</taxon>
    </lineage>
</organism>
<evidence type="ECO:0000313" key="9">
    <source>
        <dbReference type="EMBL" id="WOG85187.1"/>
    </source>
</evidence>
<dbReference type="GO" id="GO:0016102">
    <property type="term" value="P:diterpenoid biosynthetic process"/>
    <property type="evidence" value="ECO:0007669"/>
    <property type="project" value="InterPro"/>
</dbReference>
<dbReference type="GO" id="GO:0000287">
    <property type="term" value="F:magnesium ion binding"/>
    <property type="evidence" value="ECO:0007669"/>
    <property type="project" value="InterPro"/>
</dbReference>
<evidence type="ECO:0000259" key="7">
    <source>
        <dbReference type="Pfam" id="PF01397"/>
    </source>
</evidence>
<dbReference type="Proteomes" id="UP000077755">
    <property type="component" value="Chromosome 1"/>
</dbReference>
<gene>
    <name evidence="9" type="ORF">DCAR_0104375</name>
</gene>